<dbReference type="KEGG" id="vg:20194386"/>
<organism evidence="3 4">
    <name type="scientific">Equid alphaherpesvirus 3</name>
    <dbReference type="NCBI Taxonomy" id="80341"/>
    <lineage>
        <taxon>Viruses</taxon>
        <taxon>Duplodnaviria</taxon>
        <taxon>Heunggongvirae</taxon>
        <taxon>Peploviricota</taxon>
        <taxon>Herviviricetes</taxon>
        <taxon>Herpesvirales</taxon>
        <taxon>Orthoherpesviridae</taxon>
        <taxon>Alphaherpesvirinae</taxon>
        <taxon>Varicellovirus</taxon>
        <taxon>Varicellovirus equidalpha3</taxon>
    </lineage>
</organism>
<dbReference type="RefSeq" id="YP_009054979.1">
    <property type="nucleotide sequence ID" value="NC_024771.1"/>
</dbReference>
<dbReference type="Proteomes" id="UP000172799">
    <property type="component" value="Segment"/>
</dbReference>
<sequence>MSRRAEGIEAALDNACRPTGGARARRMIAVSASSTFQEFMNSISRYRRASESDADSDSDFESETEESRRAPGANAGPDRQPEGGSAPNSPAAPAEAPKAPPEKPEHSIFFHIASRLIADLLVVFAVPVVYDLFMEYYDPKS</sequence>
<gene>
    <name evidence="3" type="primary">ORF75</name>
</gene>
<keyword evidence="2" id="KW-1133">Transmembrane helix</keyword>
<dbReference type="GeneID" id="20194386"/>
<name>A0A077BCP7_9ALPH</name>
<protein>
    <submittedName>
        <fullName evidence="3">Putative membrane protein US8A</fullName>
    </submittedName>
</protein>
<feature type="transmembrane region" description="Helical" evidence="2">
    <location>
        <begin position="108"/>
        <end position="130"/>
    </location>
</feature>
<evidence type="ECO:0000256" key="2">
    <source>
        <dbReference type="SAM" id="Phobius"/>
    </source>
</evidence>
<evidence type="ECO:0000313" key="4">
    <source>
        <dbReference type="Proteomes" id="UP000172799"/>
    </source>
</evidence>
<evidence type="ECO:0000256" key="1">
    <source>
        <dbReference type="SAM" id="MobiDB-lite"/>
    </source>
</evidence>
<evidence type="ECO:0000313" key="3">
    <source>
        <dbReference type="EMBL" id="AIL02993.1"/>
    </source>
</evidence>
<keyword evidence="2" id="KW-0812">Transmembrane</keyword>
<reference evidence="3 4" key="1">
    <citation type="submission" date="2014-06" db="EMBL/GenBank/DDBJ databases">
        <title>Comparative genome analysis of equine alphaherpesviruses.</title>
        <authorList>
            <person name="Sijmons S."/>
            <person name="Vissani A."/>
            <person name="Silva Tordoya M."/>
            <person name="Muylkens B."/>
            <person name="Thiry E."/>
            <person name="Maes P."/>
            <person name="Matthijnssens J."/>
            <person name="Barrandeguy M."/>
            <person name="Van Ranst M."/>
        </authorList>
    </citation>
    <scope>NUCLEOTIDE SEQUENCE [LARGE SCALE GENOMIC DNA]</scope>
    <source>
        <strain evidence="3">AR/2007/C3A</strain>
    </source>
</reference>
<accession>A0A077BCP7</accession>
<feature type="compositionally biased region" description="Low complexity" evidence="1">
    <location>
        <begin position="82"/>
        <end position="97"/>
    </location>
</feature>
<proteinExistence type="predicted"/>
<feature type="region of interest" description="Disordered" evidence="1">
    <location>
        <begin position="46"/>
        <end position="104"/>
    </location>
</feature>
<feature type="compositionally biased region" description="Acidic residues" evidence="1">
    <location>
        <begin position="52"/>
        <end position="64"/>
    </location>
</feature>
<keyword evidence="4" id="KW-1185">Reference proteome</keyword>
<keyword evidence="2" id="KW-0472">Membrane</keyword>
<dbReference type="EMBL" id="KM051845">
    <property type="protein sequence ID" value="AIL02993.1"/>
    <property type="molecule type" value="Genomic_DNA"/>
</dbReference>